<name>A0A0F9ASI2_9ZZZZ</name>
<feature type="non-terminal residue" evidence="1">
    <location>
        <position position="1"/>
    </location>
</feature>
<reference evidence="1" key="1">
    <citation type="journal article" date="2015" name="Nature">
        <title>Complex archaea that bridge the gap between prokaryotes and eukaryotes.</title>
        <authorList>
            <person name="Spang A."/>
            <person name="Saw J.H."/>
            <person name="Jorgensen S.L."/>
            <person name="Zaremba-Niedzwiedzka K."/>
            <person name="Martijn J."/>
            <person name="Lind A.E."/>
            <person name="van Eijk R."/>
            <person name="Schleper C."/>
            <person name="Guy L."/>
            <person name="Ettema T.J."/>
        </authorList>
    </citation>
    <scope>NUCLEOTIDE SEQUENCE</scope>
</reference>
<organism evidence="1">
    <name type="scientific">marine sediment metagenome</name>
    <dbReference type="NCBI Taxonomy" id="412755"/>
    <lineage>
        <taxon>unclassified sequences</taxon>
        <taxon>metagenomes</taxon>
        <taxon>ecological metagenomes</taxon>
    </lineage>
</organism>
<dbReference type="AlphaFoldDB" id="A0A0F9ASI2"/>
<protein>
    <submittedName>
        <fullName evidence="1">Uncharacterized protein</fullName>
    </submittedName>
</protein>
<accession>A0A0F9ASI2</accession>
<comment type="caution">
    <text evidence="1">The sequence shown here is derived from an EMBL/GenBank/DDBJ whole genome shotgun (WGS) entry which is preliminary data.</text>
</comment>
<evidence type="ECO:0000313" key="1">
    <source>
        <dbReference type="EMBL" id="KKK75146.1"/>
    </source>
</evidence>
<sequence>CENCGPEADHLTGNCPHRFEKPKKVDPVQKALNEKLNEGLSAVANAVPFKCPICAARREKERLRKNRWREKQRSKK</sequence>
<proteinExistence type="predicted"/>
<gene>
    <name evidence="1" type="ORF">LCGC14_2876700</name>
</gene>
<dbReference type="EMBL" id="LAZR01055996">
    <property type="protein sequence ID" value="KKK75146.1"/>
    <property type="molecule type" value="Genomic_DNA"/>
</dbReference>